<name>A0A7W6W9M6_9PROT</name>
<sequence length="71" mass="7678">MKITIRKGAGGFEAYVPKKDLEEPVVASEHPGLWGGWIELGNGWRFAMPALATDTPLPLTLDARRISTGEG</sequence>
<dbReference type="AlphaFoldDB" id="A0A7W6W9M6"/>
<dbReference type="InterPro" id="IPR024044">
    <property type="entry name" value="NifT/FixU_barrel-like_dom_sf"/>
</dbReference>
<dbReference type="InterPro" id="IPR009727">
    <property type="entry name" value="NifT"/>
</dbReference>
<organism evidence="1 2">
    <name type="scientific">Roseospira visakhapatnamensis</name>
    <dbReference type="NCBI Taxonomy" id="390880"/>
    <lineage>
        <taxon>Bacteria</taxon>
        <taxon>Pseudomonadati</taxon>
        <taxon>Pseudomonadota</taxon>
        <taxon>Alphaproteobacteria</taxon>
        <taxon>Rhodospirillales</taxon>
        <taxon>Rhodospirillaceae</taxon>
        <taxon>Roseospira</taxon>
    </lineage>
</organism>
<gene>
    <name evidence="1" type="ORF">GGD89_001578</name>
</gene>
<dbReference type="EMBL" id="JACIGK010000009">
    <property type="protein sequence ID" value="MBB4265953.1"/>
    <property type="molecule type" value="Genomic_DNA"/>
</dbReference>
<evidence type="ECO:0000313" key="2">
    <source>
        <dbReference type="Proteomes" id="UP000554286"/>
    </source>
</evidence>
<dbReference type="Pfam" id="PF06988">
    <property type="entry name" value="NifT"/>
    <property type="match status" value="1"/>
</dbReference>
<protein>
    <submittedName>
        <fullName evidence="1">Nitrogen fixation protein NifT</fullName>
    </submittedName>
</protein>
<dbReference type="SUPFAM" id="SSF159203">
    <property type="entry name" value="NifT/FixU-like"/>
    <property type="match status" value="1"/>
</dbReference>
<reference evidence="1 2" key="1">
    <citation type="submission" date="2020-08" db="EMBL/GenBank/DDBJ databases">
        <title>Genome sequencing of Purple Non-Sulfur Bacteria from various extreme environments.</title>
        <authorList>
            <person name="Mayer M."/>
        </authorList>
    </citation>
    <scope>NUCLEOTIDE SEQUENCE [LARGE SCALE GENOMIC DNA]</scope>
    <source>
        <strain evidence="1 2">JA131</strain>
    </source>
</reference>
<accession>A0A7W6W9M6</accession>
<evidence type="ECO:0000313" key="1">
    <source>
        <dbReference type="EMBL" id="MBB4265953.1"/>
    </source>
</evidence>
<keyword evidence="2" id="KW-1185">Reference proteome</keyword>
<comment type="caution">
    <text evidence="1">The sequence shown here is derived from an EMBL/GenBank/DDBJ whole genome shotgun (WGS) entry which is preliminary data.</text>
</comment>
<dbReference type="NCBIfam" id="TIGR02934">
    <property type="entry name" value="nifT_nitrog"/>
    <property type="match status" value="1"/>
</dbReference>
<dbReference type="Proteomes" id="UP000554286">
    <property type="component" value="Unassembled WGS sequence"/>
</dbReference>
<dbReference type="GO" id="GO:0009399">
    <property type="term" value="P:nitrogen fixation"/>
    <property type="evidence" value="ECO:0007669"/>
    <property type="project" value="InterPro"/>
</dbReference>
<dbReference type="RefSeq" id="WP_184043820.1">
    <property type="nucleotide sequence ID" value="NZ_JACIGK010000009.1"/>
</dbReference>
<dbReference type="Gene3D" id="2.40.50.240">
    <property type="entry name" value="NifT/FixU-like"/>
    <property type="match status" value="1"/>
</dbReference>
<proteinExistence type="predicted"/>